<dbReference type="Proteomes" id="UP001153321">
    <property type="component" value="Chromosome 19"/>
</dbReference>
<dbReference type="Gene3D" id="1.10.10.2590">
    <property type="entry name" value="BEN domain"/>
    <property type="match status" value="1"/>
</dbReference>
<gene>
    <name evidence="3" type="ORF">SPLIT_LOCUS4594</name>
</gene>
<dbReference type="GO" id="GO:0003677">
    <property type="term" value="F:DNA binding"/>
    <property type="evidence" value="ECO:0007669"/>
    <property type="project" value="InterPro"/>
</dbReference>
<name>A0A9P0I169_SPOLI</name>
<keyword evidence="4" id="KW-1185">Reference proteome</keyword>
<feature type="region of interest" description="Disordered" evidence="1">
    <location>
        <begin position="166"/>
        <end position="200"/>
    </location>
</feature>
<evidence type="ECO:0000313" key="3">
    <source>
        <dbReference type="EMBL" id="CAH1639237.1"/>
    </source>
</evidence>
<protein>
    <recommendedName>
        <fullName evidence="2">BEN domain-containing protein</fullName>
    </recommendedName>
</protein>
<sequence>MGVEIGVQEEEGGEKQKERRCRSKRKGSLASQVSDGSKSYLKRRKMLPHTSFSSIRKKCNNLVEIGAGFAKVPGCIMTSIDWTSYSLATRQLLLSVFPRSALAQYSLLGTQPSIYMKKQTQRVLNPLLVQDIVRTVAAKCNVPKDLVRKCIKENCREEIRIFRKNQRKMKHKQRQQTDDYVPSSSNNSASEEIVVHEISD</sequence>
<dbReference type="InterPro" id="IPR018379">
    <property type="entry name" value="BEN_domain"/>
</dbReference>
<dbReference type="AlphaFoldDB" id="A0A9P0I169"/>
<evidence type="ECO:0000256" key="1">
    <source>
        <dbReference type="SAM" id="MobiDB-lite"/>
    </source>
</evidence>
<proteinExistence type="predicted"/>
<feature type="compositionally biased region" description="Basic residues" evidence="1">
    <location>
        <begin position="18"/>
        <end position="27"/>
    </location>
</feature>
<organism evidence="3 4">
    <name type="scientific">Spodoptera littoralis</name>
    <name type="common">Egyptian cotton leafworm</name>
    <dbReference type="NCBI Taxonomy" id="7109"/>
    <lineage>
        <taxon>Eukaryota</taxon>
        <taxon>Metazoa</taxon>
        <taxon>Ecdysozoa</taxon>
        <taxon>Arthropoda</taxon>
        <taxon>Hexapoda</taxon>
        <taxon>Insecta</taxon>
        <taxon>Pterygota</taxon>
        <taxon>Neoptera</taxon>
        <taxon>Endopterygota</taxon>
        <taxon>Lepidoptera</taxon>
        <taxon>Glossata</taxon>
        <taxon>Ditrysia</taxon>
        <taxon>Noctuoidea</taxon>
        <taxon>Noctuidae</taxon>
        <taxon>Amphipyrinae</taxon>
        <taxon>Spodoptera</taxon>
    </lineage>
</organism>
<evidence type="ECO:0000313" key="4">
    <source>
        <dbReference type="Proteomes" id="UP001153321"/>
    </source>
</evidence>
<dbReference type="EMBL" id="LR824550">
    <property type="protein sequence ID" value="CAH1639237.1"/>
    <property type="molecule type" value="Genomic_DNA"/>
</dbReference>
<reference evidence="3" key="1">
    <citation type="submission" date="2022-02" db="EMBL/GenBank/DDBJ databases">
        <authorList>
            <person name="King R."/>
        </authorList>
    </citation>
    <scope>NUCLEOTIDE SEQUENCE</scope>
</reference>
<feature type="region of interest" description="Disordered" evidence="1">
    <location>
        <begin position="1"/>
        <end position="37"/>
    </location>
</feature>
<dbReference type="Pfam" id="PF10523">
    <property type="entry name" value="BEN"/>
    <property type="match status" value="1"/>
</dbReference>
<evidence type="ECO:0000259" key="2">
    <source>
        <dbReference type="PROSITE" id="PS51457"/>
    </source>
</evidence>
<accession>A0A9P0I169</accession>
<feature type="domain" description="BEN" evidence="2">
    <location>
        <begin position="66"/>
        <end position="168"/>
    </location>
</feature>
<dbReference type="PROSITE" id="PS51457">
    <property type="entry name" value="BEN"/>
    <property type="match status" value="1"/>
</dbReference>